<proteinExistence type="predicted"/>
<comment type="caution">
    <text evidence="2">The sequence shown here is derived from an EMBL/GenBank/DDBJ whole genome shotgun (WGS) entry which is preliminary data.</text>
</comment>
<sequence>MQTRGNFTRQNGITHFDIFRGPEADIGPSTANFEISPSTKSEAGPKPYRQTARYPPSAICSSSKSNILRDRQQYQTSRYPKHKQKEDRLIRKLASAGTNTREANGGRQLRGRSNGTMAGALNADIRRSARANNRAEAAGNFT</sequence>
<name>A0A4C1X2Z5_EUMVA</name>
<feature type="compositionally biased region" description="Polar residues" evidence="1">
    <location>
        <begin position="31"/>
        <end position="41"/>
    </location>
</feature>
<evidence type="ECO:0000313" key="2">
    <source>
        <dbReference type="EMBL" id="GBP56657.1"/>
    </source>
</evidence>
<dbReference type="Proteomes" id="UP000299102">
    <property type="component" value="Unassembled WGS sequence"/>
</dbReference>
<gene>
    <name evidence="2" type="ORF">EVAR_12335_1</name>
</gene>
<protein>
    <submittedName>
        <fullName evidence="2">Uncharacterized protein</fullName>
    </submittedName>
</protein>
<dbReference type="EMBL" id="BGZK01000698">
    <property type="protein sequence ID" value="GBP56657.1"/>
    <property type="molecule type" value="Genomic_DNA"/>
</dbReference>
<reference evidence="2 3" key="1">
    <citation type="journal article" date="2019" name="Commun. Biol.">
        <title>The bagworm genome reveals a unique fibroin gene that provides high tensile strength.</title>
        <authorList>
            <person name="Kono N."/>
            <person name="Nakamura H."/>
            <person name="Ohtoshi R."/>
            <person name="Tomita M."/>
            <person name="Numata K."/>
            <person name="Arakawa K."/>
        </authorList>
    </citation>
    <scope>NUCLEOTIDE SEQUENCE [LARGE SCALE GENOMIC DNA]</scope>
</reference>
<organism evidence="2 3">
    <name type="scientific">Eumeta variegata</name>
    <name type="common">Bagworm moth</name>
    <name type="synonym">Eumeta japonica</name>
    <dbReference type="NCBI Taxonomy" id="151549"/>
    <lineage>
        <taxon>Eukaryota</taxon>
        <taxon>Metazoa</taxon>
        <taxon>Ecdysozoa</taxon>
        <taxon>Arthropoda</taxon>
        <taxon>Hexapoda</taxon>
        <taxon>Insecta</taxon>
        <taxon>Pterygota</taxon>
        <taxon>Neoptera</taxon>
        <taxon>Endopterygota</taxon>
        <taxon>Lepidoptera</taxon>
        <taxon>Glossata</taxon>
        <taxon>Ditrysia</taxon>
        <taxon>Tineoidea</taxon>
        <taxon>Psychidae</taxon>
        <taxon>Oiketicinae</taxon>
        <taxon>Eumeta</taxon>
    </lineage>
</organism>
<keyword evidence="3" id="KW-1185">Reference proteome</keyword>
<dbReference type="AlphaFoldDB" id="A0A4C1X2Z5"/>
<feature type="region of interest" description="Disordered" evidence="1">
    <location>
        <begin position="93"/>
        <end position="115"/>
    </location>
</feature>
<evidence type="ECO:0000256" key="1">
    <source>
        <dbReference type="SAM" id="MobiDB-lite"/>
    </source>
</evidence>
<feature type="region of interest" description="Disordered" evidence="1">
    <location>
        <begin position="31"/>
        <end position="61"/>
    </location>
</feature>
<evidence type="ECO:0000313" key="3">
    <source>
        <dbReference type="Proteomes" id="UP000299102"/>
    </source>
</evidence>
<accession>A0A4C1X2Z5</accession>